<dbReference type="EMBL" id="KL197750">
    <property type="protein sequence ID" value="KDQ51207.1"/>
    <property type="molecule type" value="Genomic_DNA"/>
</dbReference>
<dbReference type="OrthoDB" id="3062575at2759"/>
<proteinExistence type="predicted"/>
<dbReference type="Gene3D" id="3.80.10.10">
    <property type="entry name" value="Ribonuclease Inhibitor"/>
    <property type="match status" value="1"/>
</dbReference>
<dbReference type="Proteomes" id="UP000027265">
    <property type="component" value="Unassembled WGS sequence"/>
</dbReference>
<protein>
    <recommendedName>
        <fullName evidence="3">F-box domain-containing protein</fullName>
    </recommendedName>
</protein>
<evidence type="ECO:0000313" key="1">
    <source>
        <dbReference type="EMBL" id="KDQ51207.1"/>
    </source>
</evidence>
<keyword evidence="2" id="KW-1185">Reference proteome</keyword>
<dbReference type="InParanoid" id="A0A067PJJ9"/>
<name>A0A067PJJ9_9AGAM</name>
<dbReference type="SUPFAM" id="SSF52047">
    <property type="entry name" value="RNI-like"/>
    <property type="match status" value="1"/>
</dbReference>
<organism evidence="1 2">
    <name type="scientific">Jaapia argillacea MUCL 33604</name>
    <dbReference type="NCBI Taxonomy" id="933084"/>
    <lineage>
        <taxon>Eukaryota</taxon>
        <taxon>Fungi</taxon>
        <taxon>Dikarya</taxon>
        <taxon>Basidiomycota</taxon>
        <taxon>Agaricomycotina</taxon>
        <taxon>Agaricomycetes</taxon>
        <taxon>Agaricomycetidae</taxon>
        <taxon>Jaapiales</taxon>
        <taxon>Jaapiaceae</taxon>
        <taxon>Jaapia</taxon>
    </lineage>
</organism>
<gene>
    <name evidence="1" type="ORF">JAAARDRAFT_534969</name>
</gene>
<evidence type="ECO:0000313" key="2">
    <source>
        <dbReference type="Proteomes" id="UP000027265"/>
    </source>
</evidence>
<reference evidence="2" key="1">
    <citation type="journal article" date="2014" name="Proc. Natl. Acad. Sci. U.S.A.">
        <title>Extensive sampling of basidiomycete genomes demonstrates inadequacy of the white-rot/brown-rot paradigm for wood decay fungi.</title>
        <authorList>
            <person name="Riley R."/>
            <person name="Salamov A.A."/>
            <person name="Brown D.W."/>
            <person name="Nagy L.G."/>
            <person name="Floudas D."/>
            <person name="Held B.W."/>
            <person name="Levasseur A."/>
            <person name="Lombard V."/>
            <person name="Morin E."/>
            <person name="Otillar R."/>
            <person name="Lindquist E.A."/>
            <person name="Sun H."/>
            <person name="LaButti K.M."/>
            <person name="Schmutz J."/>
            <person name="Jabbour D."/>
            <person name="Luo H."/>
            <person name="Baker S.E."/>
            <person name="Pisabarro A.G."/>
            <person name="Walton J.D."/>
            <person name="Blanchette R.A."/>
            <person name="Henrissat B."/>
            <person name="Martin F."/>
            <person name="Cullen D."/>
            <person name="Hibbett D.S."/>
            <person name="Grigoriev I.V."/>
        </authorList>
    </citation>
    <scope>NUCLEOTIDE SEQUENCE [LARGE SCALE GENOMIC DNA]</scope>
    <source>
        <strain evidence="2">MUCL 33604</strain>
    </source>
</reference>
<dbReference type="InterPro" id="IPR032675">
    <property type="entry name" value="LRR_dom_sf"/>
</dbReference>
<sequence length="416" mass="46879">MGDTTDAKAASLPPELLQRILHYLLTGCLDLHQSPDWLPQAYHHPASSQTPFPRDPIYKPIGPSRAPLLSLTLVNKHWSIAAIRVLYDYVSVGSHEKSLALAETLRNSPSLAHLVRALDFAYQGPSKGARDGVLEIIPACPNVQHVRLGTSSIPTSSRCSYLTALGDCTRIRTFCLRGETNYGSLIIRRRAPPLFNFEDLVDLMGRWPDFQNLYLYPGSIVAKSPSTSNGVAWTLPSNLPRVKGLVLVASTDLKLFQKALSVTNSLEQLSLNITYPGQVYEIAPILVSSHGTMRHLDITVQCLGKPELPAAFYTALPNLPNLLYLRLSDTFFPVHRLKHSLPPKIGFLSILIYQDDYKALAEELRRRRDWLPSLRHLEIHGPFPKRWRNSDPFDVDAIDRVKRYCRRRKCHLEIID</sequence>
<evidence type="ECO:0008006" key="3">
    <source>
        <dbReference type="Google" id="ProtNLM"/>
    </source>
</evidence>
<accession>A0A067PJJ9</accession>
<dbReference type="AlphaFoldDB" id="A0A067PJJ9"/>
<dbReference type="HOGENOM" id="CLU_688993_0_0_1"/>